<name>A0A1X7UHP8_AMPQE</name>
<proteinExistence type="predicted"/>
<feature type="compositionally biased region" description="Polar residues" evidence="1">
    <location>
        <begin position="35"/>
        <end position="57"/>
    </location>
</feature>
<organism evidence="2">
    <name type="scientific">Amphimedon queenslandica</name>
    <name type="common">Sponge</name>
    <dbReference type="NCBI Taxonomy" id="400682"/>
    <lineage>
        <taxon>Eukaryota</taxon>
        <taxon>Metazoa</taxon>
        <taxon>Porifera</taxon>
        <taxon>Demospongiae</taxon>
        <taxon>Heteroscleromorpha</taxon>
        <taxon>Haplosclerida</taxon>
        <taxon>Niphatidae</taxon>
        <taxon>Amphimedon</taxon>
    </lineage>
</organism>
<evidence type="ECO:0000313" key="2">
    <source>
        <dbReference type="EnsemblMetazoa" id="Aqu2.1.26996_001"/>
    </source>
</evidence>
<dbReference type="EnsemblMetazoa" id="Aqu2.1.26996_001">
    <property type="protein sequence ID" value="Aqu2.1.26996_001"/>
    <property type="gene ID" value="Aqu2.1.26996"/>
</dbReference>
<sequence length="237" mass="26626">MQTQEAESNSKKIIMFSSIQEISKRRSSSVKHLQRTGSAGSVKKYSTLSHQAQRTTEENLSGSLLSFFEKRRASSRVPDNPEEAMARLDEQINAIRGNLVALSVERETLTARVSLVRSRLDSISSTDSNSRMDSTDINEELVEIKEKSFSEESFKRDSGFVFDPEFEVDSRKISIPNNTTALPVLSKKARSTTALDFIKNDLYSNEGKKLKSTSIDRLSCYSDSAVLGLMRTGRHYH</sequence>
<dbReference type="AlphaFoldDB" id="A0A1X7UHP8"/>
<protein>
    <submittedName>
        <fullName evidence="2">Uncharacterized protein</fullName>
    </submittedName>
</protein>
<dbReference type="InParanoid" id="A0A1X7UHP8"/>
<accession>A0A1X7UHP8</accession>
<feature type="region of interest" description="Disordered" evidence="1">
    <location>
        <begin position="26"/>
        <end position="57"/>
    </location>
</feature>
<reference evidence="2" key="1">
    <citation type="submission" date="2017-05" db="UniProtKB">
        <authorList>
            <consortium name="EnsemblMetazoa"/>
        </authorList>
    </citation>
    <scope>IDENTIFICATION</scope>
</reference>
<evidence type="ECO:0000256" key="1">
    <source>
        <dbReference type="SAM" id="MobiDB-lite"/>
    </source>
</evidence>